<keyword evidence="4" id="KW-0808">Transferase</keyword>
<dbReference type="CDD" id="cd00082">
    <property type="entry name" value="HisKA"/>
    <property type="match status" value="1"/>
</dbReference>
<dbReference type="InterPro" id="IPR003661">
    <property type="entry name" value="HisK_dim/P_dom"/>
</dbReference>
<evidence type="ECO:0000256" key="4">
    <source>
        <dbReference type="ARBA" id="ARBA00022679"/>
    </source>
</evidence>
<dbReference type="SUPFAM" id="SSF47384">
    <property type="entry name" value="Homodimeric domain of signal transducing histidine kinase"/>
    <property type="match status" value="1"/>
</dbReference>
<accession>A0ABX8B7Z9</accession>
<dbReference type="InterPro" id="IPR000014">
    <property type="entry name" value="PAS"/>
</dbReference>
<dbReference type="SMART" id="SM00388">
    <property type="entry name" value="HisKA"/>
    <property type="match status" value="1"/>
</dbReference>
<evidence type="ECO:0000256" key="8">
    <source>
        <dbReference type="ARBA" id="ARBA00023012"/>
    </source>
</evidence>
<keyword evidence="3 9" id="KW-0597">Phosphoprotein</keyword>
<dbReference type="EC" id="2.7.13.3" evidence="2"/>
<dbReference type="InterPro" id="IPR011006">
    <property type="entry name" value="CheY-like_superfamily"/>
</dbReference>
<sequence>MPTSEQDYEQTYATALTAWLEGQSVAINPFADVHEAAWPPSAEVVRLHHRFMDARRRQGPLAAEVEARAAEFLAVTLQAYDTRYGQLKGEIAETETASGIATWRYDVAQQRLFWSPYALAQMGFDAATAPRTPQEAIAHFVHPADRDYVSKMLGLIQADGQPRELRYRFLHPQHGVTWRLCKATAHRDAQGRVTDLLIFSRNITELVELEERQHLYQAIFDHIEDVVLVTEAEPIDLPGPRIVYVNKAFERMTGYTAEEVIGQSPRILQGPGTSPETRAQIRHALQTWQPITVDILNYRKDGSEFWAELAITPVTQPNGWVTYWVAVQRDITERRRQSARQQHLQKMQAVGELTAGIAHNFNNLLAIIQGYSEILKRNAQDQPQSQRQIETILRAARRGAQLVQQLSLFCRQERSTPVVVDVQAMAEETLTLVRQLLPAEIRVDEIADSAATLKDARPLLIEVDRSQLSQALLNLIINARDAMLPDGGQLTVAVGRQRITTGTLNHLAERVFYDAPPEAGEYVWVSVRDTGIGMDASTQRRIFEPFFTTKPPGQGTGLGLAMVYGFVAEHRGLITVASAPGEGTTLTLYFPAVAAAASNEEFSGEYRYLPLSLPPGATALVVEDERDLCDLIAEMLTKLGFATVHRAYDGAAALDCLRTLDQPLELVVTDYSMPLASGKQVVDELAARGLGHRVLLTSGLPLLDKLSSLPPTVQVIHLPKPVSLSKLSKAVRQLLDDAGKTASDGTATRKPS</sequence>
<dbReference type="Gene3D" id="3.40.50.2300">
    <property type="match status" value="1"/>
</dbReference>
<dbReference type="InterPro" id="IPR001610">
    <property type="entry name" value="PAC"/>
</dbReference>
<dbReference type="InterPro" id="IPR003594">
    <property type="entry name" value="HATPase_dom"/>
</dbReference>
<reference evidence="14 15" key="1">
    <citation type="submission" date="2021-03" db="EMBL/GenBank/DDBJ databases">
        <title>Genomic and phenotypic characterization of Chloracidobacterium isolates provides evidence for multiple species.</title>
        <authorList>
            <person name="Saini M.K."/>
            <person name="Costas A.M.G."/>
            <person name="Tank M."/>
            <person name="Bryant D.A."/>
        </authorList>
    </citation>
    <scope>NUCLEOTIDE SEQUENCE [LARGE SCALE GENOMIC DNA]</scope>
    <source>
        <strain evidence="14 15">BV2-C</strain>
    </source>
</reference>
<feature type="domain" description="Response regulatory" evidence="11">
    <location>
        <begin position="618"/>
        <end position="735"/>
    </location>
</feature>
<evidence type="ECO:0000256" key="5">
    <source>
        <dbReference type="ARBA" id="ARBA00022741"/>
    </source>
</evidence>
<evidence type="ECO:0000313" key="14">
    <source>
        <dbReference type="EMBL" id="QUW03068.1"/>
    </source>
</evidence>
<dbReference type="InterPro" id="IPR005467">
    <property type="entry name" value="His_kinase_dom"/>
</dbReference>
<keyword evidence="7" id="KW-0067">ATP-binding</keyword>
<dbReference type="InterPro" id="IPR013655">
    <property type="entry name" value="PAS_fold_3"/>
</dbReference>
<dbReference type="SUPFAM" id="SSF55785">
    <property type="entry name" value="PYP-like sensor domain (PAS domain)"/>
    <property type="match status" value="2"/>
</dbReference>
<dbReference type="PANTHER" id="PTHR43065">
    <property type="entry name" value="SENSOR HISTIDINE KINASE"/>
    <property type="match status" value="1"/>
</dbReference>
<dbReference type="CDD" id="cd00130">
    <property type="entry name" value="PAS"/>
    <property type="match status" value="2"/>
</dbReference>
<evidence type="ECO:0000313" key="15">
    <source>
        <dbReference type="Proteomes" id="UP000676506"/>
    </source>
</evidence>
<organism evidence="14 15">
    <name type="scientific">Chloracidobacterium validum</name>
    <dbReference type="NCBI Taxonomy" id="2821543"/>
    <lineage>
        <taxon>Bacteria</taxon>
        <taxon>Pseudomonadati</taxon>
        <taxon>Acidobacteriota</taxon>
        <taxon>Terriglobia</taxon>
        <taxon>Terriglobales</taxon>
        <taxon>Acidobacteriaceae</taxon>
        <taxon>Chloracidobacterium</taxon>
    </lineage>
</organism>
<evidence type="ECO:0000259" key="10">
    <source>
        <dbReference type="PROSITE" id="PS50109"/>
    </source>
</evidence>
<evidence type="ECO:0000256" key="1">
    <source>
        <dbReference type="ARBA" id="ARBA00000085"/>
    </source>
</evidence>
<dbReference type="Pfam" id="PF13426">
    <property type="entry name" value="PAS_9"/>
    <property type="match status" value="1"/>
</dbReference>
<name>A0ABX8B7Z9_9BACT</name>
<dbReference type="Gene3D" id="3.30.565.10">
    <property type="entry name" value="Histidine kinase-like ATPase, C-terminal domain"/>
    <property type="match status" value="1"/>
</dbReference>
<keyword evidence="5" id="KW-0547">Nucleotide-binding</keyword>
<dbReference type="NCBIfam" id="TIGR00229">
    <property type="entry name" value="sensory_box"/>
    <property type="match status" value="1"/>
</dbReference>
<evidence type="ECO:0000256" key="3">
    <source>
        <dbReference type="ARBA" id="ARBA00022553"/>
    </source>
</evidence>
<dbReference type="InterPro" id="IPR035965">
    <property type="entry name" value="PAS-like_dom_sf"/>
</dbReference>
<dbReference type="InterPro" id="IPR001789">
    <property type="entry name" value="Sig_transdc_resp-reg_receiver"/>
</dbReference>
<dbReference type="SUPFAM" id="SSF55874">
    <property type="entry name" value="ATPase domain of HSP90 chaperone/DNA topoisomerase II/histidine kinase"/>
    <property type="match status" value="1"/>
</dbReference>
<dbReference type="SMART" id="SM00448">
    <property type="entry name" value="REC"/>
    <property type="match status" value="1"/>
</dbReference>
<evidence type="ECO:0000256" key="2">
    <source>
        <dbReference type="ARBA" id="ARBA00012438"/>
    </source>
</evidence>
<feature type="domain" description="Histidine kinase" evidence="10">
    <location>
        <begin position="356"/>
        <end position="594"/>
    </location>
</feature>
<dbReference type="EMBL" id="CP072648">
    <property type="protein sequence ID" value="QUW03068.1"/>
    <property type="molecule type" value="Genomic_DNA"/>
</dbReference>
<dbReference type="SMART" id="SM00086">
    <property type="entry name" value="PAC"/>
    <property type="match status" value="2"/>
</dbReference>
<keyword evidence="15" id="KW-1185">Reference proteome</keyword>
<dbReference type="Pfam" id="PF02518">
    <property type="entry name" value="HATPase_c"/>
    <property type="match status" value="1"/>
</dbReference>
<keyword evidence="6" id="KW-0418">Kinase</keyword>
<dbReference type="SUPFAM" id="SSF52172">
    <property type="entry name" value="CheY-like"/>
    <property type="match status" value="1"/>
</dbReference>
<keyword evidence="8" id="KW-0902">Two-component regulatory system</keyword>
<dbReference type="PROSITE" id="PS50113">
    <property type="entry name" value="PAC"/>
    <property type="match status" value="2"/>
</dbReference>
<dbReference type="Gene3D" id="3.30.450.20">
    <property type="entry name" value="PAS domain"/>
    <property type="match status" value="2"/>
</dbReference>
<dbReference type="PANTHER" id="PTHR43065:SF46">
    <property type="entry name" value="C4-DICARBOXYLATE TRANSPORT SENSOR PROTEIN DCTB"/>
    <property type="match status" value="1"/>
</dbReference>
<dbReference type="PROSITE" id="PS50112">
    <property type="entry name" value="PAS"/>
    <property type="match status" value="1"/>
</dbReference>
<dbReference type="Pfam" id="PF00512">
    <property type="entry name" value="HisKA"/>
    <property type="match status" value="1"/>
</dbReference>
<comment type="catalytic activity">
    <reaction evidence="1">
        <text>ATP + protein L-histidine = ADP + protein N-phospho-L-histidine.</text>
        <dbReference type="EC" id="2.7.13.3"/>
    </reaction>
</comment>
<proteinExistence type="predicted"/>
<evidence type="ECO:0000256" key="9">
    <source>
        <dbReference type="PROSITE-ProRule" id="PRU00169"/>
    </source>
</evidence>
<dbReference type="SMART" id="SM00091">
    <property type="entry name" value="PAS"/>
    <property type="match status" value="2"/>
</dbReference>
<dbReference type="InterPro" id="IPR036890">
    <property type="entry name" value="HATPase_C_sf"/>
</dbReference>
<feature type="domain" description="PAS" evidence="12">
    <location>
        <begin position="212"/>
        <end position="288"/>
    </location>
</feature>
<dbReference type="PROSITE" id="PS50109">
    <property type="entry name" value="HIS_KIN"/>
    <property type="match status" value="1"/>
</dbReference>
<dbReference type="RefSeq" id="WP_211428959.1">
    <property type="nucleotide sequence ID" value="NZ_CP072648.1"/>
</dbReference>
<protein>
    <recommendedName>
        <fullName evidence="2">histidine kinase</fullName>
        <ecNumber evidence="2">2.7.13.3</ecNumber>
    </recommendedName>
</protein>
<dbReference type="InterPro" id="IPR004358">
    <property type="entry name" value="Sig_transdc_His_kin-like_C"/>
</dbReference>
<feature type="domain" description="PAC" evidence="13">
    <location>
        <begin position="289"/>
        <end position="343"/>
    </location>
</feature>
<evidence type="ECO:0000259" key="13">
    <source>
        <dbReference type="PROSITE" id="PS50113"/>
    </source>
</evidence>
<dbReference type="PROSITE" id="PS50110">
    <property type="entry name" value="RESPONSE_REGULATORY"/>
    <property type="match status" value="1"/>
</dbReference>
<evidence type="ECO:0000256" key="7">
    <source>
        <dbReference type="ARBA" id="ARBA00022840"/>
    </source>
</evidence>
<dbReference type="Pfam" id="PF08447">
    <property type="entry name" value="PAS_3"/>
    <property type="match status" value="1"/>
</dbReference>
<gene>
    <name evidence="14" type="ORF">J8C06_01085</name>
</gene>
<dbReference type="InterPro" id="IPR000700">
    <property type="entry name" value="PAS-assoc_C"/>
</dbReference>
<feature type="domain" description="PAC" evidence="13">
    <location>
        <begin position="163"/>
        <end position="215"/>
    </location>
</feature>
<evidence type="ECO:0000256" key="6">
    <source>
        <dbReference type="ARBA" id="ARBA00022777"/>
    </source>
</evidence>
<dbReference type="Pfam" id="PF00072">
    <property type="entry name" value="Response_reg"/>
    <property type="match status" value="1"/>
</dbReference>
<dbReference type="Gene3D" id="1.10.287.130">
    <property type="match status" value="1"/>
</dbReference>
<dbReference type="SMART" id="SM00387">
    <property type="entry name" value="HATPase_c"/>
    <property type="match status" value="1"/>
</dbReference>
<feature type="modified residue" description="4-aspartylphosphate" evidence="9">
    <location>
        <position position="670"/>
    </location>
</feature>
<evidence type="ECO:0000259" key="12">
    <source>
        <dbReference type="PROSITE" id="PS50112"/>
    </source>
</evidence>
<evidence type="ECO:0000259" key="11">
    <source>
        <dbReference type="PROSITE" id="PS50110"/>
    </source>
</evidence>
<dbReference type="InterPro" id="IPR036097">
    <property type="entry name" value="HisK_dim/P_sf"/>
</dbReference>
<dbReference type="PRINTS" id="PR00344">
    <property type="entry name" value="BCTRLSENSOR"/>
</dbReference>
<dbReference type="Proteomes" id="UP000676506">
    <property type="component" value="Chromosome 1"/>
</dbReference>